<dbReference type="InterPro" id="IPR018650">
    <property type="entry name" value="STSV1_Orf64"/>
</dbReference>
<feature type="transmembrane region" description="Helical" evidence="1">
    <location>
        <begin position="12"/>
        <end position="32"/>
    </location>
</feature>
<organism evidence="2 3">
    <name type="scientific">Luteimicrobium subarcticum</name>
    <dbReference type="NCBI Taxonomy" id="620910"/>
    <lineage>
        <taxon>Bacteria</taxon>
        <taxon>Bacillati</taxon>
        <taxon>Actinomycetota</taxon>
        <taxon>Actinomycetes</taxon>
        <taxon>Micrococcales</taxon>
        <taxon>Luteimicrobium</taxon>
    </lineage>
</organism>
<feature type="transmembrane region" description="Helical" evidence="1">
    <location>
        <begin position="315"/>
        <end position="335"/>
    </location>
</feature>
<accession>A0A2M8WRH6</accession>
<keyword evidence="3" id="KW-1185">Reference proteome</keyword>
<dbReference type="RefSeq" id="WP_100350186.1">
    <property type="nucleotide sequence ID" value="NZ_PGTZ01000008.1"/>
</dbReference>
<dbReference type="EMBL" id="PGTZ01000008">
    <property type="protein sequence ID" value="PJI93504.1"/>
    <property type="molecule type" value="Genomic_DNA"/>
</dbReference>
<feature type="transmembrane region" description="Helical" evidence="1">
    <location>
        <begin position="95"/>
        <end position="116"/>
    </location>
</feature>
<protein>
    <submittedName>
        <fullName evidence="2">Putative membrane protein</fullName>
    </submittedName>
</protein>
<feature type="transmembrane region" description="Helical" evidence="1">
    <location>
        <begin position="281"/>
        <end position="306"/>
    </location>
</feature>
<proteinExistence type="predicted"/>
<name>A0A2M8WRH6_9MICO</name>
<reference evidence="2 3" key="1">
    <citation type="submission" date="2017-11" db="EMBL/GenBank/DDBJ databases">
        <title>Genomic Encyclopedia of Archaeal and Bacterial Type Strains, Phase II (KMG-II): From Individual Species to Whole Genera.</title>
        <authorList>
            <person name="Goeker M."/>
        </authorList>
    </citation>
    <scope>NUCLEOTIDE SEQUENCE [LARGE SCALE GENOMIC DNA]</scope>
    <source>
        <strain evidence="2 3">DSM 22413</strain>
    </source>
</reference>
<feature type="transmembrane region" description="Helical" evidence="1">
    <location>
        <begin position="210"/>
        <end position="235"/>
    </location>
</feature>
<keyword evidence="1" id="KW-0812">Transmembrane</keyword>
<dbReference type="AlphaFoldDB" id="A0A2M8WRH6"/>
<feature type="transmembrane region" description="Helical" evidence="1">
    <location>
        <begin position="171"/>
        <end position="198"/>
    </location>
</feature>
<evidence type="ECO:0000313" key="2">
    <source>
        <dbReference type="EMBL" id="PJI93504.1"/>
    </source>
</evidence>
<keyword evidence="1" id="KW-0472">Membrane</keyword>
<dbReference type="Pfam" id="PF09852">
    <property type="entry name" value="DUF2079"/>
    <property type="match status" value="1"/>
</dbReference>
<feature type="transmembrane region" description="Helical" evidence="1">
    <location>
        <begin position="355"/>
        <end position="374"/>
    </location>
</feature>
<dbReference type="OrthoDB" id="5240834at2"/>
<sequence>MPPRRPALVRRHLPGLVVAGVFFVVATVYALSRYAQLLDGAYDLGIFDQVVRAYSHLRAPIVPIKGDDYLIFGDHFHPILATLAPSYWVWDDARALLVAQAALLAASVLVVWRFALRRLRTRWVATLVAIGYAFGWAVQGMVDFDFHEVAFAVPLIAWAIDALDRRRDGELFVAAALLLLVREDMGVVVAALGAIRLVRGLVARGRSSRIWPGAVLVVAGTAAFVLVVGVVVPALNPHGTYSHWDYTGLGPDIGSSLRAMVTHPAHALHLLVTPSVKLWTLFWLLLPVAFLPLASPYTLVAVPLLLQRFLDDRPFLWTVHFHYNAPVWVVLVLAAVDGWCRLPRTLRRPAVGRPLVVVLAALPLVASLVPVASWTNQFPFGRLVTGAAFRTPAHAGDVARAVASVPAGTCVVASSSLATRLDRDHVVTLTEVSARHQDYLVLDLTAHEGDRFKLVDDVADIQPGPVYQRALEDGWTVVERSGPVVVLRAPDRWEPSAACTP</sequence>
<keyword evidence="1" id="KW-1133">Transmembrane helix</keyword>
<gene>
    <name evidence="2" type="ORF">CLV34_2078</name>
</gene>
<dbReference type="Proteomes" id="UP000231586">
    <property type="component" value="Unassembled WGS sequence"/>
</dbReference>
<evidence type="ECO:0000313" key="3">
    <source>
        <dbReference type="Proteomes" id="UP000231586"/>
    </source>
</evidence>
<evidence type="ECO:0000256" key="1">
    <source>
        <dbReference type="SAM" id="Phobius"/>
    </source>
</evidence>
<feature type="transmembrane region" description="Helical" evidence="1">
    <location>
        <begin position="123"/>
        <end position="142"/>
    </location>
</feature>
<comment type="caution">
    <text evidence="2">The sequence shown here is derived from an EMBL/GenBank/DDBJ whole genome shotgun (WGS) entry which is preliminary data.</text>
</comment>